<evidence type="ECO:0000313" key="1">
    <source>
        <dbReference type="EMBL" id="QNS01821.1"/>
    </source>
</evidence>
<sequence>MFHRNQNFQGFDVNFGKYLIEKTIKFDNVTKDDKNDDDQYNTCFNFSMNNLIHFLKTQDIFLQDNKKDIKVKKKYVCLRTMI</sequence>
<protein>
    <submittedName>
        <fullName evidence="1">Uncharacterized protein</fullName>
    </submittedName>
</protein>
<dbReference type="Proteomes" id="UP000516346">
    <property type="component" value="Chromosome"/>
</dbReference>
<accession>A0A7H1AZB6</accession>
<reference evidence="1 2" key="1">
    <citation type="submission" date="2020-09" db="EMBL/GenBank/DDBJ databases">
        <title>Genome sequence of the banana aphid, Pentalonia nigronervosa Coquerel (Hemiptera: Aphididae) and its symbionts.</title>
        <authorList>
            <person name="Mathers T.C."/>
            <person name="Mugford S.T."/>
            <person name="Hogenhout S.A."/>
            <person name="Tripathi L."/>
        </authorList>
    </citation>
    <scope>NUCLEOTIDE SEQUENCE [LARGE SCALE GENOMIC DNA]</scope>
    <source>
        <strain evidence="1">Ba4</strain>
    </source>
</reference>
<proteinExistence type="predicted"/>
<name>A0A7H1AZB6_9GAMM</name>
<organism evidence="1 2">
    <name type="scientific">Buchnera aphidicola</name>
    <name type="common">Pentalonia nigronervosa</name>
    <dbReference type="NCBI Taxonomy" id="1309793"/>
    <lineage>
        <taxon>Bacteria</taxon>
        <taxon>Pseudomonadati</taxon>
        <taxon>Pseudomonadota</taxon>
        <taxon>Gammaproteobacteria</taxon>
        <taxon>Enterobacterales</taxon>
        <taxon>Erwiniaceae</taxon>
        <taxon>Buchnera</taxon>
    </lineage>
</organism>
<dbReference type="AlphaFoldDB" id="A0A7H1AZB6"/>
<evidence type="ECO:0000313" key="2">
    <source>
        <dbReference type="Proteomes" id="UP000516346"/>
    </source>
</evidence>
<dbReference type="EMBL" id="CP061275">
    <property type="protein sequence ID" value="QNS01821.1"/>
    <property type="molecule type" value="Genomic_DNA"/>
</dbReference>
<gene>
    <name evidence="1" type="ORF">ICW73_02505</name>
</gene>